<evidence type="ECO:0000313" key="2">
    <source>
        <dbReference type="Proteomes" id="UP001055115"/>
    </source>
</evidence>
<organism evidence="1 2">
    <name type="scientific">Colletotrichum spaethianum</name>
    <dbReference type="NCBI Taxonomy" id="700344"/>
    <lineage>
        <taxon>Eukaryota</taxon>
        <taxon>Fungi</taxon>
        <taxon>Dikarya</taxon>
        <taxon>Ascomycota</taxon>
        <taxon>Pezizomycotina</taxon>
        <taxon>Sordariomycetes</taxon>
        <taxon>Hypocreomycetidae</taxon>
        <taxon>Glomerellales</taxon>
        <taxon>Glomerellaceae</taxon>
        <taxon>Colletotrichum</taxon>
        <taxon>Colletotrichum spaethianum species complex</taxon>
    </lineage>
</organism>
<gene>
    <name evidence="1" type="ORF">ColSpa_03127</name>
</gene>
<dbReference type="RefSeq" id="XP_049125296.1">
    <property type="nucleotide sequence ID" value="XM_049269339.1"/>
</dbReference>
<proteinExistence type="predicted"/>
<dbReference type="Proteomes" id="UP001055115">
    <property type="component" value="Unassembled WGS sequence"/>
</dbReference>
<keyword evidence="2" id="KW-1185">Reference proteome</keyword>
<protein>
    <submittedName>
        <fullName evidence="1">Uncharacterized protein</fullName>
    </submittedName>
</protein>
<name>A0AA37L6Z9_9PEZI</name>
<dbReference type="GeneID" id="73323929"/>
<reference evidence="1 2" key="1">
    <citation type="submission" date="2022-03" db="EMBL/GenBank/DDBJ databases">
        <title>Genome data of Colletotrichum spp.</title>
        <authorList>
            <person name="Utami Y.D."/>
            <person name="Hiruma K."/>
        </authorList>
    </citation>
    <scope>NUCLEOTIDE SEQUENCE [LARGE SCALE GENOMIC DNA]</scope>
    <source>
        <strain evidence="1 2">MAFF 239500</strain>
    </source>
</reference>
<sequence length="62" mass="7293">MYEYSMMEELNLANIDPYFWSLAKQEAEMLDPQHCILKRHACESADDYGIDALFGVYQRKTV</sequence>
<dbReference type="AlphaFoldDB" id="A0AA37L6Z9"/>
<evidence type="ECO:0000313" key="1">
    <source>
        <dbReference type="EMBL" id="GKT42946.1"/>
    </source>
</evidence>
<comment type="caution">
    <text evidence="1">The sequence shown here is derived from an EMBL/GenBank/DDBJ whole genome shotgun (WGS) entry which is preliminary data.</text>
</comment>
<accession>A0AA37L6Z9</accession>
<dbReference type="EMBL" id="BQXU01000006">
    <property type="protein sequence ID" value="GKT42946.1"/>
    <property type="molecule type" value="Genomic_DNA"/>
</dbReference>